<feature type="transmembrane region" description="Helical" evidence="2">
    <location>
        <begin position="184"/>
        <end position="209"/>
    </location>
</feature>
<evidence type="ECO:0000313" key="3">
    <source>
        <dbReference type="EMBL" id="CDZ98050.1"/>
    </source>
</evidence>
<feature type="region of interest" description="Disordered" evidence="1">
    <location>
        <begin position="376"/>
        <end position="416"/>
    </location>
</feature>
<feature type="compositionally biased region" description="Low complexity" evidence="1">
    <location>
        <begin position="140"/>
        <end position="161"/>
    </location>
</feature>
<evidence type="ECO:0000256" key="1">
    <source>
        <dbReference type="SAM" id="MobiDB-lite"/>
    </source>
</evidence>
<feature type="region of interest" description="Disordered" evidence="1">
    <location>
        <begin position="134"/>
        <end position="161"/>
    </location>
</feature>
<feature type="region of interest" description="Disordered" evidence="1">
    <location>
        <begin position="435"/>
        <end position="454"/>
    </location>
</feature>
<keyword evidence="2" id="KW-0812">Transmembrane</keyword>
<feature type="compositionally biased region" description="Polar residues" evidence="1">
    <location>
        <begin position="293"/>
        <end position="316"/>
    </location>
</feature>
<keyword evidence="2" id="KW-1133">Transmembrane helix</keyword>
<evidence type="ECO:0000256" key="2">
    <source>
        <dbReference type="SAM" id="Phobius"/>
    </source>
</evidence>
<reference evidence="3" key="1">
    <citation type="submission" date="2014-08" db="EMBL/GenBank/DDBJ databases">
        <authorList>
            <person name="Sharma Rahul"/>
            <person name="Thines Marco"/>
        </authorList>
    </citation>
    <scope>NUCLEOTIDE SEQUENCE</scope>
</reference>
<organism evidence="3">
    <name type="scientific">Phaffia rhodozyma</name>
    <name type="common">Yeast</name>
    <name type="synonym">Xanthophyllomyces dendrorhous</name>
    <dbReference type="NCBI Taxonomy" id="264483"/>
    <lineage>
        <taxon>Eukaryota</taxon>
        <taxon>Fungi</taxon>
        <taxon>Dikarya</taxon>
        <taxon>Basidiomycota</taxon>
        <taxon>Agaricomycotina</taxon>
        <taxon>Tremellomycetes</taxon>
        <taxon>Cystofilobasidiales</taxon>
        <taxon>Mrakiaceae</taxon>
        <taxon>Phaffia</taxon>
    </lineage>
</organism>
<feature type="region of interest" description="Disordered" evidence="1">
    <location>
        <begin position="291"/>
        <end position="316"/>
    </location>
</feature>
<feature type="compositionally biased region" description="Basic and acidic residues" evidence="1">
    <location>
        <begin position="252"/>
        <end position="268"/>
    </location>
</feature>
<keyword evidence="2" id="KW-0472">Membrane</keyword>
<sequence length="454" mass="47399">MSLKFYAHAHDHDHRRQRRGFQLYDSASSTPSAVITTASVTLPSTGSTTPTALALTTTTAAAITTSGAPPSAALLTSTALTSAQSAIVSSSISTSYANIPPASNDTMTKARITAIETGMSTALLATQEADTSSTTTVIMTQSSSKVKKSSTSSRSSSATTRLSSASSSASTAIANADSSSSTSLGVGSIAGIVAALCVFLLVIGCFFVIRSNARQKRKRAVEAYAPYSDWNNGRGSTFELQDEDSGSTGGMIERKPSWRDQGRPRDMGGPRPPTMIESGRAGMGAIGSLGRVPSTSTPVPQLSKSAQPQTSDTTVPSFSPGQIIQPLFTAGLAPLPPVAISSTYGEPGPNDGTRWEAQGGVGTGMGYPVGAAGYVQQRQQQPSPQHQAYTNGPMYPHSHPLSHSLQPTLSSQQPYPYQNQQPFTVQSTVGQVQMQQPSTNRQTMFNPDDAYGGM</sequence>
<dbReference type="AlphaFoldDB" id="A0A0F7SI34"/>
<protein>
    <submittedName>
        <fullName evidence="3">Uncharacterized protein</fullName>
    </submittedName>
</protein>
<name>A0A0F7SI34_PHARH</name>
<accession>A0A0F7SI34</accession>
<dbReference type="EMBL" id="LN483273">
    <property type="protein sequence ID" value="CDZ98050.1"/>
    <property type="molecule type" value="Genomic_DNA"/>
</dbReference>
<feature type="region of interest" description="Disordered" evidence="1">
    <location>
        <begin position="235"/>
        <end position="270"/>
    </location>
</feature>
<feature type="compositionally biased region" description="Polar residues" evidence="1">
    <location>
        <begin position="435"/>
        <end position="445"/>
    </location>
</feature>
<proteinExistence type="predicted"/>
<feature type="compositionally biased region" description="Polar residues" evidence="1">
    <location>
        <begin position="401"/>
        <end position="411"/>
    </location>
</feature>
<feature type="compositionally biased region" description="Low complexity" evidence="1">
    <location>
        <begin position="376"/>
        <end position="387"/>
    </location>
</feature>